<evidence type="ECO:0000313" key="2">
    <source>
        <dbReference type="EMBL" id="EGY52969.1"/>
    </source>
</evidence>
<dbReference type="EMBL" id="AGAY01000026">
    <property type="protein sequence ID" value="EGY52969.1"/>
    <property type="molecule type" value="Genomic_DNA"/>
</dbReference>
<proteinExistence type="predicted"/>
<dbReference type="HOGENOM" id="CLU_2974717_0_0_4"/>
<evidence type="ECO:0000256" key="1">
    <source>
        <dbReference type="SAM" id="MobiDB-lite"/>
    </source>
</evidence>
<dbReference type="AlphaFoldDB" id="G4CGL6"/>
<keyword evidence="3" id="KW-1185">Reference proteome</keyword>
<evidence type="ECO:0000313" key="3">
    <source>
        <dbReference type="Proteomes" id="UP000003019"/>
    </source>
</evidence>
<gene>
    <name evidence="2" type="ORF">HMPREF9371_0755</name>
</gene>
<accession>G4CGL6</accession>
<protein>
    <submittedName>
        <fullName evidence="2">Uncharacterized protein</fullName>
    </submittedName>
</protein>
<organism evidence="2 3">
    <name type="scientific">Neisseria shayeganii 871</name>
    <dbReference type="NCBI Taxonomy" id="1032488"/>
    <lineage>
        <taxon>Bacteria</taxon>
        <taxon>Pseudomonadati</taxon>
        <taxon>Pseudomonadota</taxon>
        <taxon>Betaproteobacteria</taxon>
        <taxon>Neisseriales</taxon>
        <taxon>Neisseriaceae</taxon>
        <taxon>Neisseria</taxon>
    </lineage>
</organism>
<dbReference type="Proteomes" id="UP000003019">
    <property type="component" value="Unassembled WGS sequence"/>
</dbReference>
<name>G4CGL6_9NEIS</name>
<dbReference type="STRING" id="1032488.HMPREF9371_0755"/>
<sequence length="58" mass="6826">MASVKPVSKREANMAAPKQKNRRIAYLKTAAADKWLRWERVGKLRPLQNPQMWMQFKA</sequence>
<feature type="region of interest" description="Disordered" evidence="1">
    <location>
        <begin position="1"/>
        <end position="20"/>
    </location>
</feature>
<reference evidence="2 3" key="1">
    <citation type="submission" date="2011-05" db="EMBL/GenBank/DDBJ databases">
        <authorList>
            <person name="Muzny D."/>
            <person name="Qin X."/>
            <person name="Deng J."/>
            <person name="Jiang H."/>
            <person name="Liu Y."/>
            <person name="Qu J."/>
            <person name="Song X.-Z."/>
            <person name="Zhang L."/>
            <person name="Thornton R."/>
            <person name="Coyle M."/>
            <person name="Francisco L."/>
            <person name="Jackson L."/>
            <person name="Javaid M."/>
            <person name="Korchina V."/>
            <person name="Kovar C."/>
            <person name="Mata R."/>
            <person name="Mathew T."/>
            <person name="Ngo R."/>
            <person name="Nguyen L."/>
            <person name="Nguyen N."/>
            <person name="Okwuonu G."/>
            <person name="Ongeri F."/>
            <person name="Pham C."/>
            <person name="Simmons D."/>
            <person name="Wilczek-Boney K."/>
            <person name="Hale W."/>
            <person name="Jakkamsetti A."/>
            <person name="Pham P."/>
            <person name="Ruth R."/>
            <person name="San Lucas F."/>
            <person name="Warren J."/>
            <person name="Zhang J."/>
            <person name="Zhao Z."/>
            <person name="Zhou C."/>
            <person name="Zhu D."/>
            <person name="Lee S."/>
            <person name="Bess C."/>
            <person name="Blankenburg K."/>
            <person name="Forbes L."/>
            <person name="Fu Q."/>
            <person name="Gubbala S."/>
            <person name="Hirani K."/>
            <person name="Jayaseelan J.C."/>
            <person name="Lara F."/>
            <person name="Munidasa M."/>
            <person name="Palculict T."/>
            <person name="Patil S."/>
            <person name="Pu L.-L."/>
            <person name="Saada N."/>
            <person name="Tang L."/>
            <person name="Weissenberger G."/>
            <person name="Zhu Y."/>
            <person name="Hemphill L."/>
            <person name="Shang Y."/>
            <person name="Youmans B."/>
            <person name="Ayvaz T."/>
            <person name="Ross M."/>
            <person name="Santibanez J."/>
            <person name="Aqrawi P."/>
            <person name="Gross S."/>
            <person name="Joshi V."/>
            <person name="Fowler G."/>
            <person name="Nazareth L."/>
            <person name="Reid J."/>
            <person name="Worley K."/>
            <person name="Petrosino J."/>
            <person name="Highlander S."/>
            <person name="Gibbs R."/>
        </authorList>
    </citation>
    <scope>NUCLEOTIDE SEQUENCE [LARGE SCALE GENOMIC DNA]</scope>
    <source>
        <strain evidence="2 3">871</strain>
    </source>
</reference>
<comment type="caution">
    <text evidence="2">The sequence shown here is derived from an EMBL/GenBank/DDBJ whole genome shotgun (WGS) entry which is preliminary data.</text>
</comment>